<keyword evidence="3" id="KW-1185">Reference proteome</keyword>
<sequence length="197" mass="22027">MTSHQLNPPLSLDSLYCEEEQWDNNGEINESNPKNFCAQGEGESILEYRDLKPTPFVKLLEQNVSGEDEELSALLLREKENELYDGCLESPCLAKERREAVEWMLRVVGYYSFSAQTAEKVEECCSLIQDVVTSLHLLCGNKRKFGSLPGSPKGVVDASFSSESSNDSWTEEKNPSVSSSPEPLSKKIKSNFSSFIT</sequence>
<dbReference type="AlphaFoldDB" id="A0A2Z7D4I1"/>
<evidence type="ECO:0000313" key="2">
    <source>
        <dbReference type="EMBL" id="KZV54554.1"/>
    </source>
</evidence>
<reference evidence="2 3" key="1">
    <citation type="journal article" date="2015" name="Proc. Natl. Acad. Sci. U.S.A.">
        <title>The resurrection genome of Boea hygrometrica: A blueprint for survival of dehydration.</title>
        <authorList>
            <person name="Xiao L."/>
            <person name="Yang G."/>
            <person name="Zhang L."/>
            <person name="Yang X."/>
            <person name="Zhao S."/>
            <person name="Ji Z."/>
            <person name="Zhou Q."/>
            <person name="Hu M."/>
            <person name="Wang Y."/>
            <person name="Chen M."/>
            <person name="Xu Y."/>
            <person name="Jin H."/>
            <person name="Xiao X."/>
            <person name="Hu G."/>
            <person name="Bao F."/>
            <person name="Hu Y."/>
            <person name="Wan P."/>
            <person name="Li L."/>
            <person name="Deng X."/>
            <person name="Kuang T."/>
            <person name="Xiang C."/>
            <person name="Zhu J.K."/>
            <person name="Oliver M.J."/>
            <person name="He Y."/>
        </authorList>
    </citation>
    <scope>NUCLEOTIDE SEQUENCE [LARGE SCALE GENOMIC DNA]</scope>
    <source>
        <strain evidence="3">cv. XS01</strain>
    </source>
</reference>
<dbReference type="EMBL" id="KQ989519">
    <property type="protein sequence ID" value="KZV54554.1"/>
    <property type="molecule type" value="Genomic_DNA"/>
</dbReference>
<name>A0A2Z7D4I1_9LAMI</name>
<feature type="region of interest" description="Disordered" evidence="1">
    <location>
        <begin position="149"/>
        <end position="197"/>
    </location>
</feature>
<evidence type="ECO:0000313" key="3">
    <source>
        <dbReference type="Proteomes" id="UP000250235"/>
    </source>
</evidence>
<gene>
    <name evidence="2" type="ORF">F511_01352</name>
</gene>
<accession>A0A2Z7D4I1</accession>
<evidence type="ECO:0000256" key="1">
    <source>
        <dbReference type="SAM" id="MobiDB-lite"/>
    </source>
</evidence>
<feature type="compositionally biased region" description="Low complexity" evidence="1">
    <location>
        <begin position="159"/>
        <end position="168"/>
    </location>
</feature>
<organism evidence="2 3">
    <name type="scientific">Dorcoceras hygrometricum</name>
    <dbReference type="NCBI Taxonomy" id="472368"/>
    <lineage>
        <taxon>Eukaryota</taxon>
        <taxon>Viridiplantae</taxon>
        <taxon>Streptophyta</taxon>
        <taxon>Embryophyta</taxon>
        <taxon>Tracheophyta</taxon>
        <taxon>Spermatophyta</taxon>
        <taxon>Magnoliopsida</taxon>
        <taxon>eudicotyledons</taxon>
        <taxon>Gunneridae</taxon>
        <taxon>Pentapetalae</taxon>
        <taxon>asterids</taxon>
        <taxon>lamiids</taxon>
        <taxon>Lamiales</taxon>
        <taxon>Gesneriaceae</taxon>
        <taxon>Didymocarpoideae</taxon>
        <taxon>Trichosporeae</taxon>
        <taxon>Loxocarpinae</taxon>
        <taxon>Dorcoceras</taxon>
    </lineage>
</organism>
<protein>
    <submittedName>
        <fullName evidence="2">Uncharacterized protein</fullName>
    </submittedName>
</protein>
<proteinExistence type="predicted"/>
<dbReference type="Proteomes" id="UP000250235">
    <property type="component" value="Unassembled WGS sequence"/>
</dbReference>